<dbReference type="RefSeq" id="WP_003515853.1">
    <property type="nucleotide sequence ID" value="NZ_CP013828.1"/>
</dbReference>
<dbReference type="InterPro" id="IPR025542">
    <property type="entry name" value="YacH"/>
</dbReference>
<dbReference type="SUPFAM" id="SSF46600">
    <property type="entry name" value="C-terminal UvrC-binding domain of UvrB"/>
    <property type="match status" value="1"/>
</dbReference>
<comment type="caution">
    <text evidence="3">The sequence shown here is derived from an EMBL/GenBank/DDBJ whole genome shotgun (WGS) entry which is preliminary data.</text>
</comment>
<dbReference type="EMBL" id="PDBW01000001">
    <property type="protein sequence ID" value="PFH03755.1"/>
    <property type="molecule type" value="Genomic_DNA"/>
</dbReference>
<dbReference type="GO" id="GO:0050897">
    <property type="term" value="F:cobalt ion binding"/>
    <property type="evidence" value="ECO:0007669"/>
    <property type="project" value="TreeGrafter"/>
</dbReference>
<dbReference type="InterPro" id="IPR036876">
    <property type="entry name" value="UVR_dom_sf"/>
</dbReference>
<keyword evidence="3" id="KW-0418">Kinase</keyword>
<name>A0AB36TJR9_ACETH</name>
<dbReference type="GO" id="GO:1990169">
    <property type="term" value="P:stress response to copper ion"/>
    <property type="evidence" value="ECO:0007669"/>
    <property type="project" value="TreeGrafter"/>
</dbReference>
<dbReference type="SMR" id="A0AB36TJR9"/>
<dbReference type="GO" id="GO:0008270">
    <property type="term" value="F:zinc ion binding"/>
    <property type="evidence" value="ECO:0007669"/>
    <property type="project" value="TreeGrafter"/>
</dbReference>
<dbReference type="GO" id="GO:1990170">
    <property type="term" value="P:stress response to cadmium ion"/>
    <property type="evidence" value="ECO:0007669"/>
    <property type="project" value="TreeGrafter"/>
</dbReference>
<organism evidence="3 4">
    <name type="scientific">Acetivibrio thermocellus AD2</name>
    <dbReference type="NCBI Taxonomy" id="1138384"/>
    <lineage>
        <taxon>Bacteria</taxon>
        <taxon>Bacillati</taxon>
        <taxon>Bacillota</taxon>
        <taxon>Clostridia</taxon>
        <taxon>Eubacteriales</taxon>
        <taxon>Oscillospiraceae</taxon>
        <taxon>Acetivibrio</taxon>
    </lineage>
</organism>
<dbReference type="Gene3D" id="4.10.860.10">
    <property type="entry name" value="UVR domain"/>
    <property type="match status" value="1"/>
</dbReference>
<feature type="domain" description="UVR" evidence="2">
    <location>
        <begin position="129"/>
        <end position="164"/>
    </location>
</feature>
<evidence type="ECO:0000313" key="4">
    <source>
        <dbReference type="Proteomes" id="UP000223596"/>
    </source>
</evidence>
<dbReference type="PANTHER" id="PTHR38430:SF1">
    <property type="entry name" value="PROTEIN-ARGININE KINASE ACTIVATOR PROTEIN"/>
    <property type="match status" value="1"/>
</dbReference>
<dbReference type="GeneID" id="35806099"/>
<keyword evidence="3" id="KW-0808">Transferase</keyword>
<feature type="coiled-coil region" evidence="1">
    <location>
        <begin position="125"/>
        <end position="164"/>
    </location>
</feature>
<dbReference type="PANTHER" id="PTHR38430">
    <property type="entry name" value="PROTEIN-ARGININE KINASE ACTIVATOR PROTEIN"/>
    <property type="match status" value="1"/>
</dbReference>
<dbReference type="GO" id="GO:0016301">
    <property type="term" value="F:kinase activity"/>
    <property type="evidence" value="ECO:0007669"/>
    <property type="project" value="UniProtKB-KW"/>
</dbReference>
<protein>
    <submittedName>
        <fullName evidence="3">Protein arginine kinase activator</fullName>
    </submittedName>
</protein>
<evidence type="ECO:0000256" key="1">
    <source>
        <dbReference type="SAM" id="Coils"/>
    </source>
</evidence>
<proteinExistence type="predicted"/>
<sequence length="168" mass="19345">MLCQKCQKRVANVQMTQIINNNKTVIYLCEQCAREEGKFNVISPFSINDFFSGFMGFPYMASAPQQNQDVVCETCGMSYEEFKKVGKLGCSNCYKTYGDRLVPLLRRLHGNIQYNGKFPSRAFGSIKISREIEKLKEQLNIAIKNEEYEKAAILRDQIRNLESNQNNM</sequence>
<dbReference type="GO" id="GO:0005507">
    <property type="term" value="F:copper ion binding"/>
    <property type="evidence" value="ECO:0007669"/>
    <property type="project" value="TreeGrafter"/>
</dbReference>
<dbReference type="InterPro" id="IPR001943">
    <property type="entry name" value="UVR_dom"/>
</dbReference>
<dbReference type="PROSITE" id="PS50151">
    <property type="entry name" value="UVR"/>
    <property type="match status" value="1"/>
</dbReference>
<gene>
    <name evidence="3" type="ORF">M972_112569</name>
</gene>
<evidence type="ECO:0000313" key="3">
    <source>
        <dbReference type="EMBL" id="PFH03755.1"/>
    </source>
</evidence>
<dbReference type="Proteomes" id="UP000223596">
    <property type="component" value="Unassembled WGS sequence"/>
</dbReference>
<reference evidence="3 4" key="1">
    <citation type="submission" date="2017-09" db="EMBL/GenBank/DDBJ databases">
        <title>Evaluation of Pacific Biosciences Sequencing Technology to Finishing C. thermocellum Genome Sequences.</title>
        <authorList>
            <person name="Brown S."/>
        </authorList>
    </citation>
    <scope>NUCLEOTIDE SEQUENCE [LARGE SCALE GENOMIC DNA]</scope>
    <source>
        <strain evidence="3 4">AD2</strain>
    </source>
</reference>
<accession>A0AB36TJR9</accession>
<evidence type="ECO:0000259" key="2">
    <source>
        <dbReference type="PROSITE" id="PS50151"/>
    </source>
</evidence>
<dbReference type="GO" id="GO:0046870">
    <property type="term" value="F:cadmium ion binding"/>
    <property type="evidence" value="ECO:0007669"/>
    <property type="project" value="TreeGrafter"/>
</dbReference>
<keyword evidence="1" id="KW-0175">Coiled coil</keyword>
<dbReference type="Pfam" id="PF02151">
    <property type="entry name" value="UVR"/>
    <property type="match status" value="1"/>
</dbReference>
<dbReference type="AlphaFoldDB" id="A0AB36TJR9"/>
<dbReference type="PIRSF" id="PIRSF015034">
    <property type="entry name" value="YacH"/>
    <property type="match status" value="1"/>
</dbReference>